<sequence length="40" mass="4550">MAPKRKAPDFVVISTMEDRDPGPLAFVIRRIAMPREMGSY</sequence>
<accession>L0D971</accession>
<protein>
    <submittedName>
        <fullName evidence="1">Uncharacterized protein</fullName>
    </submittedName>
</protein>
<keyword evidence="2" id="KW-1185">Reference proteome</keyword>
<dbReference type="AlphaFoldDB" id="L0D971"/>
<dbReference type="STRING" id="886293.Sinac_1003"/>
<dbReference type="KEGG" id="saci:Sinac_1003"/>
<evidence type="ECO:0000313" key="2">
    <source>
        <dbReference type="Proteomes" id="UP000010798"/>
    </source>
</evidence>
<gene>
    <name evidence="1" type="ordered locus">Sinac_1003</name>
</gene>
<reference evidence="1 2" key="1">
    <citation type="submission" date="2012-02" db="EMBL/GenBank/DDBJ databases">
        <title>Complete sequence of chromosome of Singulisphaera acidiphila DSM 18658.</title>
        <authorList>
            <consortium name="US DOE Joint Genome Institute (JGI-PGF)"/>
            <person name="Lucas S."/>
            <person name="Copeland A."/>
            <person name="Lapidus A."/>
            <person name="Glavina del Rio T."/>
            <person name="Dalin E."/>
            <person name="Tice H."/>
            <person name="Bruce D."/>
            <person name="Goodwin L."/>
            <person name="Pitluck S."/>
            <person name="Peters L."/>
            <person name="Ovchinnikova G."/>
            <person name="Chertkov O."/>
            <person name="Kyrpides N."/>
            <person name="Mavromatis K."/>
            <person name="Ivanova N."/>
            <person name="Brettin T."/>
            <person name="Detter J.C."/>
            <person name="Han C."/>
            <person name="Larimer F."/>
            <person name="Land M."/>
            <person name="Hauser L."/>
            <person name="Markowitz V."/>
            <person name="Cheng J.-F."/>
            <person name="Hugenholtz P."/>
            <person name="Woyke T."/>
            <person name="Wu D."/>
            <person name="Tindall B."/>
            <person name="Pomrenke H."/>
            <person name="Brambilla E."/>
            <person name="Klenk H.-P."/>
            <person name="Eisen J.A."/>
        </authorList>
    </citation>
    <scope>NUCLEOTIDE SEQUENCE [LARGE SCALE GENOMIC DNA]</scope>
    <source>
        <strain evidence="2">ATCC BAA-1392 / DSM 18658 / VKM B-2454 / MOB10</strain>
    </source>
</reference>
<proteinExistence type="predicted"/>
<dbReference type="Proteomes" id="UP000010798">
    <property type="component" value="Chromosome"/>
</dbReference>
<organism evidence="1 2">
    <name type="scientific">Singulisphaera acidiphila (strain ATCC BAA-1392 / DSM 18658 / VKM B-2454 / MOB10)</name>
    <dbReference type="NCBI Taxonomy" id="886293"/>
    <lineage>
        <taxon>Bacteria</taxon>
        <taxon>Pseudomonadati</taxon>
        <taxon>Planctomycetota</taxon>
        <taxon>Planctomycetia</taxon>
        <taxon>Isosphaerales</taxon>
        <taxon>Isosphaeraceae</taxon>
        <taxon>Singulisphaera</taxon>
    </lineage>
</organism>
<dbReference type="HOGENOM" id="CLU_3296559_0_0_0"/>
<dbReference type="EMBL" id="CP003364">
    <property type="protein sequence ID" value="AGA25405.1"/>
    <property type="molecule type" value="Genomic_DNA"/>
</dbReference>
<name>L0D971_SINAD</name>
<evidence type="ECO:0000313" key="1">
    <source>
        <dbReference type="EMBL" id="AGA25405.1"/>
    </source>
</evidence>